<comment type="caution">
    <text evidence="2">The sequence shown here is derived from an EMBL/GenBank/DDBJ whole genome shotgun (WGS) entry which is preliminary data.</text>
</comment>
<dbReference type="InterPro" id="IPR040632">
    <property type="entry name" value="Sulfotransfer_4"/>
</dbReference>
<name>A0A9W8N4S5_9PEZI</name>
<sequence length="275" mass="31434">MVEQGSKYNGPVVIGTGLPRTGTTSLQVAFHTLGFAPCSHFRGDFVNDKFPWPMGRRWRAAMYAQDKQERQKILRQIFADRGFNSCTDYPSSLFVEDLVEMYPNAKFVHCERSSPQLWRDSVNESIGRANEWGFVLPALLFPSVTFNLQPIFRAIQARTQRMFGVGLWASREDVGLYHAHNAWVKRVVPKDRLLIFNPKDGYPVLCEFLGVPIPQDEQGNDLVYPHVNDRETMNKGFAKMLRVGFGLWAVFIAGVSFTLNRYGVVDFSQLLKYLK</sequence>
<feature type="transmembrane region" description="Helical" evidence="1">
    <location>
        <begin position="240"/>
        <end position="259"/>
    </location>
</feature>
<keyword evidence="1" id="KW-0812">Transmembrane</keyword>
<dbReference type="PANTHER" id="PTHR36978:SF4">
    <property type="entry name" value="P-LOOP CONTAINING NUCLEOSIDE TRIPHOSPHATE HYDROLASE PROTEIN"/>
    <property type="match status" value="1"/>
</dbReference>
<protein>
    <recommendedName>
        <fullName evidence="4">NAD dependent epimerase/dehydratase</fullName>
    </recommendedName>
</protein>
<dbReference type="Proteomes" id="UP001148614">
    <property type="component" value="Unassembled WGS sequence"/>
</dbReference>
<dbReference type="SUPFAM" id="SSF52540">
    <property type="entry name" value="P-loop containing nucleoside triphosphate hydrolases"/>
    <property type="match status" value="1"/>
</dbReference>
<dbReference type="EMBL" id="JANPWZ010002954">
    <property type="protein sequence ID" value="KAJ3555029.1"/>
    <property type="molecule type" value="Genomic_DNA"/>
</dbReference>
<dbReference type="PANTHER" id="PTHR36978">
    <property type="entry name" value="P-LOOP CONTAINING NUCLEOTIDE TRIPHOSPHATE HYDROLASE"/>
    <property type="match status" value="1"/>
</dbReference>
<dbReference type="VEuPathDB" id="FungiDB:F4678DRAFT_422872"/>
<keyword evidence="1" id="KW-0472">Membrane</keyword>
<accession>A0A9W8N4S5</accession>
<dbReference type="Pfam" id="PF17784">
    <property type="entry name" value="Sulfotransfer_4"/>
    <property type="match status" value="1"/>
</dbReference>
<gene>
    <name evidence="2" type="ORF">NPX13_g10451</name>
</gene>
<evidence type="ECO:0008006" key="4">
    <source>
        <dbReference type="Google" id="ProtNLM"/>
    </source>
</evidence>
<dbReference type="AlphaFoldDB" id="A0A9W8N4S5"/>
<dbReference type="Gene3D" id="3.40.50.300">
    <property type="entry name" value="P-loop containing nucleotide triphosphate hydrolases"/>
    <property type="match status" value="1"/>
</dbReference>
<evidence type="ECO:0000313" key="2">
    <source>
        <dbReference type="EMBL" id="KAJ3555029.1"/>
    </source>
</evidence>
<dbReference type="InterPro" id="IPR027417">
    <property type="entry name" value="P-loop_NTPase"/>
</dbReference>
<evidence type="ECO:0000313" key="3">
    <source>
        <dbReference type="Proteomes" id="UP001148614"/>
    </source>
</evidence>
<proteinExistence type="predicted"/>
<reference evidence="2" key="1">
    <citation type="submission" date="2022-07" db="EMBL/GenBank/DDBJ databases">
        <title>Genome Sequence of Xylaria arbuscula.</title>
        <authorList>
            <person name="Buettner E."/>
        </authorList>
    </citation>
    <scope>NUCLEOTIDE SEQUENCE</scope>
    <source>
        <strain evidence="2">VT107</strain>
    </source>
</reference>
<keyword evidence="1" id="KW-1133">Transmembrane helix</keyword>
<organism evidence="2 3">
    <name type="scientific">Xylaria arbuscula</name>
    <dbReference type="NCBI Taxonomy" id="114810"/>
    <lineage>
        <taxon>Eukaryota</taxon>
        <taxon>Fungi</taxon>
        <taxon>Dikarya</taxon>
        <taxon>Ascomycota</taxon>
        <taxon>Pezizomycotina</taxon>
        <taxon>Sordariomycetes</taxon>
        <taxon>Xylariomycetidae</taxon>
        <taxon>Xylariales</taxon>
        <taxon>Xylariaceae</taxon>
        <taxon>Xylaria</taxon>
    </lineage>
</organism>
<keyword evidence="3" id="KW-1185">Reference proteome</keyword>
<evidence type="ECO:0000256" key="1">
    <source>
        <dbReference type="SAM" id="Phobius"/>
    </source>
</evidence>